<dbReference type="PROSITE" id="PS00233">
    <property type="entry name" value="CHIT_BIND_RR_1"/>
    <property type="match status" value="1"/>
</dbReference>
<dbReference type="Proteomes" id="UP000653454">
    <property type="component" value="Unassembled WGS sequence"/>
</dbReference>
<dbReference type="EMBL" id="CAJHNJ030000062">
    <property type="protein sequence ID" value="CAG9133496.1"/>
    <property type="molecule type" value="Genomic_DNA"/>
</dbReference>
<comment type="caution">
    <text evidence="6">The sequence shown here is derived from an EMBL/GenBank/DDBJ whole genome shotgun (WGS) entry which is preliminary data.</text>
</comment>
<evidence type="ECO:0000256" key="1">
    <source>
        <dbReference type="ARBA" id="ARBA00022460"/>
    </source>
</evidence>
<feature type="chain" id="PRO_5035783550" evidence="5">
    <location>
        <begin position="18"/>
        <end position="193"/>
    </location>
</feature>
<feature type="signal peptide" evidence="5">
    <location>
        <begin position="1"/>
        <end position="17"/>
    </location>
</feature>
<dbReference type="GO" id="GO:0031012">
    <property type="term" value="C:extracellular matrix"/>
    <property type="evidence" value="ECO:0007669"/>
    <property type="project" value="TreeGrafter"/>
</dbReference>
<evidence type="ECO:0000256" key="3">
    <source>
        <dbReference type="PROSITE-ProRule" id="PRU00497"/>
    </source>
</evidence>
<evidence type="ECO:0000256" key="2">
    <source>
        <dbReference type="ARBA" id="ARBA00022729"/>
    </source>
</evidence>
<keyword evidence="2 5" id="KW-0732">Signal</keyword>
<organism evidence="6 7">
    <name type="scientific">Plutella xylostella</name>
    <name type="common">Diamondback moth</name>
    <name type="synonym">Plutella maculipennis</name>
    <dbReference type="NCBI Taxonomy" id="51655"/>
    <lineage>
        <taxon>Eukaryota</taxon>
        <taxon>Metazoa</taxon>
        <taxon>Ecdysozoa</taxon>
        <taxon>Arthropoda</taxon>
        <taxon>Hexapoda</taxon>
        <taxon>Insecta</taxon>
        <taxon>Pterygota</taxon>
        <taxon>Neoptera</taxon>
        <taxon>Endopterygota</taxon>
        <taxon>Lepidoptera</taxon>
        <taxon>Glossata</taxon>
        <taxon>Ditrysia</taxon>
        <taxon>Yponomeutoidea</taxon>
        <taxon>Plutellidae</taxon>
        <taxon>Plutella</taxon>
    </lineage>
</organism>
<feature type="compositionally biased region" description="Basic and acidic residues" evidence="4">
    <location>
        <begin position="123"/>
        <end position="138"/>
    </location>
</feature>
<dbReference type="InterPro" id="IPR000618">
    <property type="entry name" value="Insect_cuticle"/>
</dbReference>
<keyword evidence="1 3" id="KW-0193">Cuticle</keyword>
<sequence length="193" mass="21600">MLHQATLISALLLSATCSIIHQAYLPTILFRIPQENVNYNFAYEVNDRTTGDIKSQSEARRGDTVLGQYSLLQPDGVTRTVEYKADDREGFKATVSNDGTPVCSECQNDRRQENTSNDAAKPNVDERMNEQVQNERPRGSSTQSIEADQSDRRNPVQEPMSTMPQTILPPSRSVVIQSVPNLQEPRVLSVLHN</sequence>
<evidence type="ECO:0000313" key="6">
    <source>
        <dbReference type="EMBL" id="CAG9133496.1"/>
    </source>
</evidence>
<gene>
    <name evidence="6" type="ORF">PLXY2_LOCUS11719</name>
</gene>
<accession>A0A8S4FZN6</accession>
<evidence type="ECO:0000256" key="4">
    <source>
        <dbReference type="SAM" id="MobiDB-lite"/>
    </source>
</evidence>
<dbReference type="PANTHER" id="PTHR12236:SF95">
    <property type="entry name" value="CUTICULAR PROTEIN 76BD, ISOFORM C-RELATED"/>
    <property type="match status" value="1"/>
</dbReference>
<evidence type="ECO:0000313" key="7">
    <source>
        <dbReference type="Proteomes" id="UP000653454"/>
    </source>
</evidence>
<dbReference type="PRINTS" id="PR00947">
    <property type="entry name" value="CUTICLE"/>
</dbReference>
<dbReference type="PANTHER" id="PTHR12236">
    <property type="entry name" value="STRUCTURAL CONTITUENT OF CUTICLE"/>
    <property type="match status" value="1"/>
</dbReference>
<dbReference type="AlphaFoldDB" id="A0A8S4FZN6"/>
<dbReference type="InterPro" id="IPR031311">
    <property type="entry name" value="CHIT_BIND_RR_consensus"/>
</dbReference>
<proteinExistence type="predicted"/>
<reference evidence="6" key="1">
    <citation type="submission" date="2020-11" db="EMBL/GenBank/DDBJ databases">
        <authorList>
            <person name="Whiteford S."/>
        </authorList>
    </citation>
    <scope>NUCLEOTIDE SEQUENCE</scope>
</reference>
<dbReference type="GO" id="GO:0042302">
    <property type="term" value="F:structural constituent of cuticle"/>
    <property type="evidence" value="ECO:0007669"/>
    <property type="project" value="UniProtKB-UniRule"/>
</dbReference>
<dbReference type="Pfam" id="PF00379">
    <property type="entry name" value="Chitin_bind_4"/>
    <property type="match status" value="1"/>
</dbReference>
<evidence type="ECO:0000256" key="5">
    <source>
        <dbReference type="SAM" id="SignalP"/>
    </source>
</evidence>
<protein>
    <submittedName>
        <fullName evidence="6">(diamondback moth) hypothetical protein</fullName>
    </submittedName>
</protein>
<name>A0A8S4FZN6_PLUXY</name>
<keyword evidence="7" id="KW-1185">Reference proteome</keyword>
<feature type="region of interest" description="Disordered" evidence="4">
    <location>
        <begin position="102"/>
        <end position="172"/>
    </location>
</feature>
<dbReference type="GO" id="GO:0005615">
    <property type="term" value="C:extracellular space"/>
    <property type="evidence" value="ECO:0007669"/>
    <property type="project" value="TreeGrafter"/>
</dbReference>
<dbReference type="PROSITE" id="PS51155">
    <property type="entry name" value="CHIT_BIND_RR_2"/>
    <property type="match status" value="1"/>
</dbReference>
<dbReference type="InterPro" id="IPR051217">
    <property type="entry name" value="Insect_Cuticle_Struc_Prot"/>
</dbReference>